<accession>A0ACB7ZEQ8</accession>
<dbReference type="Proteomes" id="UP000828048">
    <property type="component" value="Chromosome 12"/>
</dbReference>
<organism evidence="1 2">
    <name type="scientific">Vaccinium darrowii</name>
    <dbReference type="NCBI Taxonomy" id="229202"/>
    <lineage>
        <taxon>Eukaryota</taxon>
        <taxon>Viridiplantae</taxon>
        <taxon>Streptophyta</taxon>
        <taxon>Embryophyta</taxon>
        <taxon>Tracheophyta</taxon>
        <taxon>Spermatophyta</taxon>
        <taxon>Magnoliopsida</taxon>
        <taxon>eudicotyledons</taxon>
        <taxon>Gunneridae</taxon>
        <taxon>Pentapetalae</taxon>
        <taxon>asterids</taxon>
        <taxon>Ericales</taxon>
        <taxon>Ericaceae</taxon>
        <taxon>Vaccinioideae</taxon>
        <taxon>Vaccinieae</taxon>
        <taxon>Vaccinium</taxon>
    </lineage>
</organism>
<reference evidence="1 2" key="1">
    <citation type="journal article" date="2021" name="Hortic Res">
        <title>High-quality reference genome and annotation aids understanding of berry development for evergreen blueberry (Vaccinium darrowii).</title>
        <authorList>
            <person name="Yu J."/>
            <person name="Hulse-Kemp A.M."/>
            <person name="Babiker E."/>
            <person name="Staton M."/>
        </authorList>
    </citation>
    <scope>NUCLEOTIDE SEQUENCE [LARGE SCALE GENOMIC DNA]</scope>
    <source>
        <strain evidence="2">cv. NJ 8807/NJ 8810</strain>
        <tissue evidence="1">Young leaf</tissue>
    </source>
</reference>
<sequence length="416" mass="48187">MEKLSVRIKECEELEKDNQNLKLEIKKLQVEKESETAKLLVRIKECEELEKVNRILKDRIKKLEDENDSEKMQLADEVDNLVVHNLTQGIAYNTEITRAKEKVGALISENDQLFDGYCEVAAQNATQQATNEEFMKALLRDATVQQSAPLTQKIKSMYARIKKRCRKVYMKEDYCYQTIQRQLQNKLEEERKQCLKTGAAKGKGIVEVVNIADNLPVPKKLVLKVPNNSTVLKLLAEHDRTKLRAAIENEDASTCLWYREGLDVTMHHAVEMLNEGDTLDNIIESFSDIKMRDQLLKDKDLEHQKAHIFEFNSWKKYVEHIRKTVDKKEREQGTSDPHFELLTPQYDWEIVSAKKSPQQQANSVDCGILTCLVMDCIINNEDIPSKVSKEEVRSFRAYILERLLNDGPNSYQLKIE</sequence>
<evidence type="ECO:0000313" key="2">
    <source>
        <dbReference type="Proteomes" id="UP000828048"/>
    </source>
</evidence>
<evidence type="ECO:0000313" key="1">
    <source>
        <dbReference type="EMBL" id="KAH7864335.1"/>
    </source>
</evidence>
<name>A0ACB7ZEQ8_9ERIC</name>
<protein>
    <submittedName>
        <fullName evidence="1">Uncharacterized protein</fullName>
    </submittedName>
</protein>
<keyword evidence="2" id="KW-1185">Reference proteome</keyword>
<comment type="caution">
    <text evidence="1">The sequence shown here is derived from an EMBL/GenBank/DDBJ whole genome shotgun (WGS) entry which is preliminary data.</text>
</comment>
<gene>
    <name evidence="1" type="ORF">Vadar_028422</name>
</gene>
<proteinExistence type="predicted"/>
<dbReference type="EMBL" id="CM037162">
    <property type="protein sequence ID" value="KAH7864335.1"/>
    <property type="molecule type" value="Genomic_DNA"/>
</dbReference>